<dbReference type="OrthoDB" id="9797895at2"/>
<dbReference type="STRING" id="877500.GCA_000935065_00257"/>
<comment type="caution">
    <text evidence="3">The sequence shown here is derived from an EMBL/GenBank/DDBJ whole genome shotgun (WGS) entry which is preliminary data.</text>
</comment>
<evidence type="ECO:0000256" key="2">
    <source>
        <dbReference type="ARBA" id="ARBA00023239"/>
    </source>
</evidence>
<keyword evidence="1" id="KW-0479">Metal-binding</keyword>
<gene>
    <name evidence="3" type="ORF">CRV06_14275</name>
</gene>
<organism evidence="3 4">
    <name type="scientific">Halarcobacter anaerophilus</name>
    <dbReference type="NCBI Taxonomy" id="877500"/>
    <lineage>
        <taxon>Bacteria</taxon>
        <taxon>Pseudomonadati</taxon>
        <taxon>Campylobacterota</taxon>
        <taxon>Epsilonproteobacteria</taxon>
        <taxon>Campylobacterales</taxon>
        <taxon>Arcobacteraceae</taxon>
        <taxon>Halarcobacter</taxon>
    </lineage>
</organism>
<dbReference type="PANTHER" id="PTHR33542:SF3">
    <property type="entry name" value="SIROHYDROCHLORIN FERROCHELATASE, CHLOROPLASTIC"/>
    <property type="match status" value="1"/>
</dbReference>
<dbReference type="CDD" id="cd03416">
    <property type="entry name" value="CbiX_SirB_N"/>
    <property type="match status" value="1"/>
</dbReference>
<keyword evidence="4" id="KW-1185">Reference proteome</keyword>
<evidence type="ECO:0000256" key="1">
    <source>
        <dbReference type="ARBA" id="ARBA00022723"/>
    </source>
</evidence>
<dbReference type="InterPro" id="IPR002762">
    <property type="entry name" value="CbiX-like"/>
</dbReference>
<dbReference type="RefSeq" id="WP_129082992.1">
    <property type="nucleotide sequence ID" value="NZ_CP041070.1"/>
</dbReference>
<sequence>MKALIFIAHGSKKELSNNEFKSMVENIKSKDKKYDFIESSFLEIALPSIEDSTKKLIEKGAKEISFYPFFLNSGKHVAIDIPNIIKNLQKQYPNISFFPLEHFGKSRYIEDIILKDIS</sequence>
<dbReference type="GO" id="GO:0046872">
    <property type="term" value="F:metal ion binding"/>
    <property type="evidence" value="ECO:0007669"/>
    <property type="project" value="UniProtKB-KW"/>
</dbReference>
<dbReference type="Pfam" id="PF01903">
    <property type="entry name" value="CbiX"/>
    <property type="match status" value="1"/>
</dbReference>
<name>A0A4Q0XY87_9BACT</name>
<evidence type="ECO:0000313" key="3">
    <source>
        <dbReference type="EMBL" id="RXJ61259.1"/>
    </source>
</evidence>
<dbReference type="Gene3D" id="3.40.50.1400">
    <property type="match status" value="1"/>
</dbReference>
<evidence type="ECO:0000313" key="4">
    <source>
        <dbReference type="Proteomes" id="UP000290191"/>
    </source>
</evidence>
<dbReference type="Proteomes" id="UP000290191">
    <property type="component" value="Unassembled WGS sequence"/>
</dbReference>
<dbReference type="PANTHER" id="PTHR33542">
    <property type="entry name" value="SIROHYDROCHLORIN FERROCHELATASE, CHLOROPLASTIC"/>
    <property type="match status" value="1"/>
</dbReference>
<accession>A0A4Q0XY87</accession>
<dbReference type="SUPFAM" id="SSF53800">
    <property type="entry name" value="Chelatase"/>
    <property type="match status" value="1"/>
</dbReference>
<proteinExistence type="predicted"/>
<dbReference type="EMBL" id="PDKO01000018">
    <property type="protein sequence ID" value="RXJ61259.1"/>
    <property type="molecule type" value="Genomic_DNA"/>
</dbReference>
<dbReference type="AlphaFoldDB" id="A0A4Q0XY87"/>
<protein>
    <submittedName>
        <fullName evidence="3">Cobalamin biosynthesis protein CbiX</fullName>
    </submittedName>
</protein>
<reference evidence="3 4" key="1">
    <citation type="submission" date="2017-10" db="EMBL/GenBank/DDBJ databases">
        <title>Genomics of the genus Arcobacter.</title>
        <authorList>
            <person name="Perez-Cataluna A."/>
            <person name="Figueras M.J."/>
        </authorList>
    </citation>
    <scope>NUCLEOTIDE SEQUENCE [LARGE SCALE GENOMIC DNA]</scope>
    <source>
        <strain evidence="3 4">DSM 24636</strain>
    </source>
</reference>
<dbReference type="GO" id="GO:0016829">
    <property type="term" value="F:lyase activity"/>
    <property type="evidence" value="ECO:0007669"/>
    <property type="project" value="UniProtKB-KW"/>
</dbReference>
<keyword evidence="2" id="KW-0456">Lyase</keyword>
<dbReference type="InterPro" id="IPR050963">
    <property type="entry name" value="Sirohydro_Cobaltochel/CbiX"/>
</dbReference>